<comment type="similarity">
    <text evidence="2">Belongs to the class-V pyridoxal-phosphate-dependent aminotransferase family. Csd subfamily.</text>
</comment>
<comment type="caution">
    <text evidence="7">The sequence shown here is derived from an EMBL/GenBank/DDBJ whole genome shotgun (WGS) entry which is preliminary data.</text>
</comment>
<dbReference type="Pfam" id="PF00266">
    <property type="entry name" value="Aminotran_5"/>
    <property type="match status" value="1"/>
</dbReference>
<dbReference type="Gene3D" id="3.40.640.10">
    <property type="entry name" value="Type I PLP-dependent aspartate aminotransferase-like (Major domain)"/>
    <property type="match status" value="1"/>
</dbReference>
<keyword evidence="7" id="KW-0032">Aminotransferase</keyword>
<dbReference type="RefSeq" id="WP_375522682.1">
    <property type="nucleotide sequence ID" value="NZ_JBHIRY010000041.1"/>
</dbReference>
<keyword evidence="8" id="KW-1185">Reference proteome</keyword>
<protein>
    <submittedName>
        <fullName evidence="7">Aminotransferase class V-fold PLP-dependent enzyme</fullName>
    </submittedName>
</protein>
<evidence type="ECO:0000256" key="2">
    <source>
        <dbReference type="ARBA" id="ARBA00010447"/>
    </source>
</evidence>
<evidence type="ECO:0000256" key="3">
    <source>
        <dbReference type="ARBA" id="ARBA00022898"/>
    </source>
</evidence>
<evidence type="ECO:0000256" key="4">
    <source>
        <dbReference type="ARBA" id="ARBA00050776"/>
    </source>
</evidence>
<comment type="cofactor">
    <cofactor evidence="1 5">
        <name>pyridoxal 5'-phosphate</name>
        <dbReference type="ChEBI" id="CHEBI:597326"/>
    </cofactor>
</comment>
<evidence type="ECO:0000256" key="5">
    <source>
        <dbReference type="RuleBase" id="RU004504"/>
    </source>
</evidence>
<dbReference type="PANTHER" id="PTHR43586">
    <property type="entry name" value="CYSTEINE DESULFURASE"/>
    <property type="match status" value="1"/>
</dbReference>
<reference evidence="7 8" key="1">
    <citation type="submission" date="2024-09" db="EMBL/GenBank/DDBJ databases">
        <title>Paenibacillus zeirhizospherea sp. nov., isolated from surface of the maize (Zea mays) roots in a horticulture field, Hungary.</title>
        <authorList>
            <person name="Marton D."/>
            <person name="Farkas M."/>
            <person name="Bedics A."/>
            <person name="Toth E."/>
            <person name="Tancsics A."/>
            <person name="Boka K."/>
            <person name="Marati G."/>
            <person name="Kriszt B."/>
            <person name="Cserhati M."/>
        </authorList>
    </citation>
    <scope>NUCLEOTIDE SEQUENCE [LARGE SCALE GENOMIC DNA]</scope>
    <source>
        <strain evidence="7 8">JCM 18446</strain>
    </source>
</reference>
<dbReference type="PROSITE" id="PS00595">
    <property type="entry name" value="AA_TRANSFER_CLASS_5"/>
    <property type="match status" value="1"/>
</dbReference>
<dbReference type="InterPro" id="IPR015422">
    <property type="entry name" value="PyrdxlP-dep_Trfase_small"/>
</dbReference>
<organism evidence="7 8">
    <name type="scientific">Paenibacillus medicaginis</name>
    <dbReference type="NCBI Taxonomy" id="1470560"/>
    <lineage>
        <taxon>Bacteria</taxon>
        <taxon>Bacillati</taxon>
        <taxon>Bacillota</taxon>
        <taxon>Bacilli</taxon>
        <taxon>Bacillales</taxon>
        <taxon>Paenibacillaceae</taxon>
        <taxon>Paenibacillus</taxon>
    </lineage>
</organism>
<dbReference type="Proteomes" id="UP001580430">
    <property type="component" value="Unassembled WGS sequence"/>
</dbReference>
<proteinExistence type="inferred from homology"/>
<dbReference type="InterPro" id="IPR000192">
    <property type="entry name" value="Aminotrans_V_dom"/>
</dbReference>
<dbReference type="EMBL" id="JBHIRY010000041">
    <property type="protein sequence ID" value="MFB5763652.1"/>
    <property type="molecule type" value="Genomic_DNA"/>
</dbReference>
<evidence type="ECO:0000259" key="6">
    <source>
        <dbReference type="Pfam" id="PF00266"/>
    </source>
</evidence>
<evidence type="ECO:0000256" key="1">
    <source>
        <dbReference type="ARBA" id="ARBA00001933"/>
    </source>
</evidence>
<dbReference type="SUPFAM" id="SSF53383">
    <property type="entry name" value="PLP-dependent transferases"/>
    <property type="match status" value="1"/>
</dbReference>
<dbReference type="InterPro" id="IPR015421">
    <property type="entry name" value="PyrdxlP-dep_Trfase_major"/>
</dbReference>
<dbReference type="InterPro" id="IPR020578">
    <property type="entry name" value="Aminotrans_V_PyrdxlP_BS"/>
</dbReference>
<accession>A0ABV5C835</accession>
<dbReference type="Gene3D" id="3.90.1150.10">
    <property type="entry name" value="Aspartate Aminotransferase, domain 1"/>
    <property type="match status" value="1"/>
</dbReference>
<keyword evidence="7" id="KW-0808">Transferase</keyword>
<evidence type="ECO:0000313" key="7">
    <source>
        <dbReference type="EMBL" id="MFB5763652.1"/>
    </source>
</evidence>
<name>A0ABV5C835_9BACL</name>
<comment type="catalytic activity">
    <reaction evidence="4">
        <text>(sulfur carrier)-H + L-cysteine = (sulfur carrier)-SH + L-alanine</text>
        <dbReference type="Rhea" id="RHEA:43892"/>
        <dbReference type="Rhea" id="RHEA-COMP:14737"/>
        <dbReference type="Rhea" id="RHEA-COMP:14739"/>
        <dbReference type="ChEBI" id="CHEBI:29917"/>
        <dbReference type="ChEBI" id="CHEBI:35235"/>
        <dbReference type="ChEBI" id="CHEBI:57972"/>
        <dbReference type="ChEBI" id="CHEBI:64428"/>
        <dbReference type="EC" id="2.8.1.7"/>
    </reaction>
</comment>
<feature type="domain" description="Aminotransferase class V" evidence="6">
    <location>
        <begin position="47"/>
        <end position="437"/>
    </location>
</feature>
<dbReference type="InterPro" id="IPR015424">
    <property type="entry name" value="PyrdxlP-dep_Trfase"/>
</dbReference>
<sequence length="467" mass="52267">MSRTIISLRKFFAPMVVSKKQHKKWRDLIVGVDEKIPLADGRFIKGIHFDNAATTPPFKSVLKAITQFAPWYSSVGRGQGYKSVRSTEIVEGTRLNVLHFVGGKDDEHTVIFTKNSTESVNLLSHILHQTTNKRYILASEMEHISNDLPWRNHFEVEYIAVNKEGQISLEDLRVKLRALQGQVALVSITGASNVTGSINPVYAAAELSHQYGVQIHVDAAQFIPHESIQMMRLNPAENIDFLSFTGHKLYAPFGTAVLIGRQGALHEAGPLLKGGGTARIALKSFVQWNEAPERFEGGTPNVMGIVALNAAIRTLQQINMETIFEYEKEIMNYARNRLRTIDGLHLFSASNDNLPQVSLFSFTIDGLHHQDIAQSLATEFGISVRSGFFCAYSYVQKLLQLSDKRIDEIRQDASIPSPGLVRISLSFYNTFAEVDQLAEALQHIACNREYYTKKYEDVPKGICGRSI</sequence>
<evidence type="ECO:0000313" key="8">
    <source>
        <dbReference type="Proteomes" id="UP001580430"/>
    </source>
</evidence>
<dbReference type="GO" id="GO:0008483">
    <property type="term" value="F:transaminase activity"/>
    <property type="evidence" value="ECO:0007669"/>
    <property type="project" value="UniProtKB-KW"/>
</dbReference>
<gene>
    <name evidence="7" type="ORF">ACE5LO_25060</name>
</gene>
<dbReference type="PANTHER" id="PTHR43586:SF8">
    <property type="entry name" value="CYSTEINE DESULFURASE 1, CHLOROPLASTIC"/>
    <property type="match status" value="1"/>
</dbReference>
<keyword evidence="3" id="KW-0663">Pyridoxal phosphate</keyword>